<keyword evidence="7 8" id="KW-0472">Membrane</keyword>
<dbReference type="PANTHER" id="PTHR24220">
    <property type="entry name" value="IMPORT ATP-BINDING PROTEIN"/>
    <property type="match status" value="1"/>
</dbReference>
<keyword evidence="6 8" id="KW-1278">Translocase</keyword>
<dbReference type="InterPro" id="IPR017871">
    <property type="entry name" value="ABC_transporter-like_CS"/>
</dbReference>
<dbReference type="AlphaFoldDB" id="A0A071MC56"/>
<keyword evidence="3 8" id="KW-0997">Cell inner membrane</keyword>
<dbReference type="SMART" id="SM00382">
    <property type="entry name" value="AAA"/>
    <property type="match status" value="1"/>
</dbReference>
<dbReference type="GO" id="GO:0044874">
    <property type="term" value="P:lipoprotein localization to outer membrane"/>
    <property type="evidence" value="ECO:0007669"/>
    <property type="project" value="TreeGrafter"/>
</dbReference>
<dbReference type="PROSITE" id="PS00211">
    <property type="entry name" value="ABC_TRANSPORTER_1"/>
    <property type="match status" value="1"/>
</dbReference>
<keyword evidence="1 8" id="KW-0813">Transport</keyword>
<protein>
    <recommendedName>
        <fullName evidence="8">Lipoprotein-releasing system ATP-binding protein LolD</fullName>
        <ecNumber evidence="8">7.6.2.-</ecNumber>
    </recommendedName>
</protein>
<keyword evidence="11" id="KW-0449">Lipoprotein</keyword>
<dbReference type="GO" id="GO:0005886">
    <property type="term" value="C:plasma membrane"/>
    <property type="evidence" value="ECO:0007669"/>
    <property type="project" value="UniProtKB-SubCell"/>
</dbReference>
<evidence type="ECO:0000256" key="9">
    <source>
        <dbReference type="SAM" id="MobiDB-lite"/>
    </source>
</evidence>
<evidence type="ECO:0000256" key="3">
    <source>
        <dbReference type="ARBA" id="ARBA00022519"/>
    </source>
</evidence>
<dbReference type="InterPro" id="IPR003439">
    <property type="entry name" value="ABC_transporter-like_ATP-bd"/>
</dbReference>
<dbReference type="GO" id="GO:0022857">
    <property type="term" value="F:transmembrane transporter activity"/>
    <property type="evidence" value="ECO:0007669"/>
    <property type="project" value="TreeGrafter"/>
</dbReference>
<comment type="subcellular location">
    <subcellularLocation>
        <location evidence="8">Cell inner membrane</location>
        <topology evidence="8">Peripheral membrane protein</topology>
    </subcellularLocation>
</comment>
<evidence type="ECO:0000256" key="2">
    <source>
        <dbReference type="ARBA" id="ARBA00022475"/>
    </source>
</evidence>
<evidence type="ECO:0000259" key="10">
    <source>
        <dbReference type="PROSITE" id="PS50893"/>
    </source>
</evidence>
<comment type="similarity">
    <text evidence="8">Belongs to the ABC transporter superfamily. Lipoprotein translocase (TC 3.A.1.125) family.</text>
</comment>
<dbReference type="EMBL" id="JJOA01000014">
    <property type="protein sequence ID" value="KEA58397.1"/>
    <property type="molecule type" value="Genomic_DNA"/>
</dbReference>
<dbReference type="InterPro" id="IPR003593">
    <property type="entry name" value="AAA+_ATPase"/>
</dbReference>
<feature type="region of interest" description="Disordered" evidence="9">
    <location>
        <begin position="1"/>
        <end position="20"/>
    </location>
</feature>
<keyword evidence="5 8" id="KW-0067">ATP-binding</keyword>
<comment type="caution">
    <text evidence="11">The sequence shown here is derived from an EMBL/GenBank/DDBJ whole genome shotgun (WGS) entry which is preliminary data.</text>
</comment>
<evidence type="ECO:0000313" key="11">
    <source>
        <dbReference type="EMBL" id="KEA58397.1"/>
    </source>
</evidence>
<dbReference type="InterPro" id="IPR017911">
    <property type="entry name" value="MacB-like_ATP-bd"/>
</dbReference>
<dbReference type="PANTHER" id="PTHR24220:SF689">
    <property type="entry name" value="LIPOPROTEIN-RELEASING SYSTEM ATP-BINDING PROTEIN LOLD"/>
    <property type="match status" value="1"/>
</dbReference>
<dbReference type="Gene3D" id="3.40.50.300">
    <property type="entry name" value="P-loop containing nucleotide triphosphate hydrolases"/>
    <property type="match status" value="1"/>
</dbReference>
<dbReference type="NCBIfam" id="TIGR02211">
    <property type="entry name" value="LolD_lipo_ex"/>
    <property type="match status" value="1"/>
</dbReference>
<gene>
    <name evidence="8" type="primary">lolD</name>
    <name evidence="11" type="ORF">DT99_18760</name>
</gene>
<evidence type="ECO:0000256" key="5">
    <source>
        <dbReference type="ARBA" id="ARBA00022840"/>
    </source>
</evidence>
<dbReference type="FunFam" id="3.40.50.300:FF:000230">
    <property type="entry name" value="Lipoprotein-releasing system ATP-binding protein LolD"/>
    <property type="match status" value="1"/>
</dbReference>
<evidence type="ECO:0000256" key="8">
    <source>
        <dbReference type="RuleBase" id="RU367068"/>
    </source>
</evidence>
<reference evidence="11" key="1">
    <citation type="submission" date="2014-04" db="EMBL/GenBank/DDBJ databases">
        <title>In planta biocontrol of soil-borne Fusarium wilt of banana through a plant endophytic bacterium, Burkholderia cenocepacia 869T2.</title>
        <authorList>
            <person name="Ho Y.-N."/>
            <person name="Chiang H.-M."/>
            <person name="Chao C.-P."/>
            <person name="Su C.-C."/>
            <person name="Hsu H.-F."/>
            <person name="Guo C.-T."/>
            <person name="Hsieh J.-L."/>
            <person name="Huang C.-C."/>
        </authorList>
    </citation>
    <scope>NUCLEOTIDE SEQUENCE [LARGE SCALE GENOMIC DNA]</scope>
    <source>
        <strain evidence="11">869T2</strain>
    </source>
</reference>
<organism evidence="11">
    <name type="scientific">Burkholderia cenocepacia</name>
    <dbReference type="NCBI Taxonomy" id="95486"/>
    <lineage>
        <taxon>Bacteria</taxon>
        <taxon>Pseudomonadati</taxon>
        <taxon>Pseudomonadota</taxon>
        <taxon>Betaproteobacteria</taxon>
        <taxon>Burkholderiales</taxon>
        <taxon>Burkholderiaceae</taxon>
        <taxon>Burkholderia</taxon>
        <taxon>Burkholderia cepacia complex</taxon>
    </lineage>
</organism>
<name>A0A071MC56_9BURK</name>
<comment type="subunit">
    <text evidence="8">The complex is composed of two ATP-binding proteins (LolD) and two transmembrane proteins (LolC and LolE).</text>
</comment>
<dbReference type="GO" id="GO:0005524">
    <property type="term" value="F:ATP binding"/>
    <property type="evidence" value="ECO:0007669"/>
    <property type="project" value="UniProtKB-UniRule"/>
</dbReference>
<dbReference type="EC" id="7.6.2.-" evidence="8"/>
<dbReference type="SUPFAM" id="SSF52540">
    <property type="entry name" value="P-loop containing nucleoside triphosphate hydrolases"/>
    <property type="match status" value="1"/>
</dbReference>
<dbReference type="CDD" id="cd03255">
    <property type="entry name" value="ABC_MJ0796_LolCDE_FtsE"/>
    <property type="match status" value="1"/>
</dbReference>
<dbReference type="InterPro" id="IPR015854">
    <property type="entry name" value="ABC_transpr_LolD-like"/>
</dbReference>
<dbReference type="InterPro" id="IPR027417">
    <property type="entry name" value="P-loop_NTPase"/>
</dbReference>
<feature type="domain" description="ABC transporter" evidence="10">
    <location>
        <begin position="27"/>
        <end position="252"/>
    </location>
</feature>
<dbReference type="Pfam" id="PF00005">
    <property type="entry name" value="ABC_tran"/>
    <property type="match status" value="1"/>
</dbReference>
<comment type="function">
    <text evidence="8">Part of the ABC transporter complex LolCDE involved in the translocation of mature outer membrane-directed lipoproteins, from the inner membrane to the periplasmic chaperone, LolA. Responsible for the formation of the LolA-lipoprotein complex in an ATP-dependent manner.</text>
</comment>
<sequence>MNDRATAFADSRQHNRQDSAGMQEYVLQARGITKAFVQGGFNVQVLSNTELTVRRGEKLAVVGASGSGKSTLLHVLGGLDEPSAGEVSLLGKPFTQLAERERNELRNRALGFVYQFHHLLPEFTALDNVAMPLRIRRMTTEDAREQAQAMLERVGLGPRAKHRPGELSGGERQRVAIARALVTKPACVLADEPTGNLDGTTADTVFNLMLELSETLETSFVIVTHDPDLAARCDRIMRLRDGVLHEEPALPV</sequence>
<dbReference type="PROSITE" id="PS50893">
    <property type="entry name" value="ABC_TRANSPORTER_2"/>
    <property type="match status" value="1"/>
</dbReference>
<evidence type="ECO:0000256" key="1">
    <source>
        <dbReference type="ARBA" id="ARBA00022448"/>
    </source>
</evidence>
<dbReference type="GO" id="GO:0089705">
    <property type="term" value="P:protein localization to outer membrane"/>
    <property type="evidence" value="ECO:0007669"/>
    <property type="project" value="TreeGrafter"/>
</dbReference>
<accession>A0A071MC56</accession>
<keyword evidence="2 8" id="KW-1003">Cell membrane</keyword>
<dbReference type="InterPro" id="IPR011924">
    <property type="entry name" value="LolD_lipo_ATP-bd"/>
</dbReference>
<evidence type="ECO:0000256" key="7">
    <source>
        <dbReference type="ARBA" id="ARBA00023136"/>
    </source>
</evidence>
<evidence type="ECO:0000256" key="4">
    <source>
        <dbReference type="ARBA" id="ARBA00022741"/>
    </source>
</evidence>
<dbReference type="GO" id="GO:0016887">
    <property type="term" value="F:ATP hydrolysis activity"/>
    <property type="evidence" value="ECO:0007669"/>
    <property type="project" value="InterPro"/>
</dbReference>
<proteinExistence type="inferred from homology"/>
<keyword evidence="4 8" id="KW-0547">Nucleotide-binding</keyword>
<evidence type="ECO:0000256" key="6">
    <source>
        <dbReference type="ARBA" id="ARBA00022967"/>
    </source>
</evidence>